<sequence>MISQFRLYITTENAAFEESTDGREEIARILRDTADRLERGSEDFRWYQTLRDANGNDVGRAGIKSLEEEWHLPGALTRL</sequence>
<evidence type="ECO:0000313" key="1">
    <source>
        <dbReference type="EMBL" id="KKL58133.1"/>
    </source>
</evidence>
<name>A0A0F9D8W5_9ZZZZ</name>
<accession>A0A0F9D8W5</accession>
<protein>
    <submittedName>
        <fullName evidence="1">Uncharacterized protein</fullName>
    </submittedName>
</protein>
<reference evidence="1" key="1">
    <citation type="journal article" date="2015" name="Nature">
        <title>Complex archaea that bridge the gap between prokaryotes and eukaryotes.</title>
        <authorList>
            <person name="Spang A."/>
            <person name="Saw J.H."/>
            <person name="Jorgensen S.L."/>
            <person name="Zaremba-Niedzwiedzka K."/>
            <person name="Martijn J."/>
            <person name="Lind A.E."/>
            <person name="van Eijk R."/>
            <person name="Schleper C."/>
            <person name="Guy L."/>
            <person name="Ettema T.J."/>
        </authorList>
    </citation>
    <scope>NUCLEOTIDE SEQUENCE</scope>
</reference>
<gene>
    <name evidence="1" type="ORF">LCGC14_2228440</name>
</gene>
<proteinExistence type="predicted"/>
<dbReference type="AlphaFoldDB" id="A0A0F9D8W5"/>
<comment type="caution">
    <text evidence="1">The sequence shown here is derived from an EMBL/GenBank/DDBJ whole genome shotgun (WGS) entry which is preliminary data.</text>
</comment>
<organism evidence="1">
    <name type="scientific">marine sediment metagenome</name>
    <dbReference type="NCBI Taxonomy" id="412755"/>
    <lineage>
        <taxon>unclassified sequences</taxon>
        <taxon>metagenomes</taxon>
        <taxon>ecological metagenomes</taxon>
    </lineage>
</organism>
<dbReference type="EMBL" id="LAZR01029930">
    <property type="protein sequence ID" value="KKL58133.1"/>
    <property type="molecule type" value="Genomic_DNA"/>
</dbReference>